<evidence type="ECO:0000313" key="2">
    <source>
        <dbReference type="EMBL" id="TWE15382.1"/>
    </source>
</evidence>
<name>A0A561EII3_9ACTN</name>
<organism evidence="2 3">
    <name type="scientific">Kitasatospora atroaurantiaca</name>
    <dbReference type="NCBI Taxonomy" id="285545"/>
    <lineage>
        <taxon>Bacteria</taxon>
        <taxon>Bacillati</taxon>
        <taxon>Actinomycetota</taxon>
        <taxon>Actinomycetes</taxon>
        <taxon>Kitasatosporales</taxon>
        <taxon>Streptomycetaceae</taxon>
        <taxon>Kitasatospora</taxon>
    </lineage>
</organism>
<accession>A0A561EII3</accession>
<dbReference type="RefSeq" id="WP_211785694.1">
    <property type="nucleotide sequence ID" value="NZ_BAAABR010000014.1"/>
</dbReference>
<dbReference type="NCBIfam" id="TIGR04025">
    <property type="entry name" value="PPOX_FMN_DR2398"/>
    <property type="match status" value="1"/>
</dbReference>
<comment type="caution">
    <text evidence="2">The sequence shown here is derived from an EMBL/GenBank/DDBJ whole genome shotgun (WGS) entry which is preliminary data.</text>
</comment>
<dbReference type="InterPro" id="IPR011576">
    <property type="entry name" value="Pyridox_Oxase_N"/>
</dbReference>
<dbReference type="Gene3D" id="2.30.110.10">
    <property type="entry name" value="Electron Transport, Fmn-binding Protein, Chain A"/>
    <property type="match status" value="1"/>
</dbReference>
<evidence type="ECO:0000259" key="1">
    <source>
        <dbReference type="Pfam" id="PF01243"/>
    </source>
</evidence>
<protein>
    <recommendedName>
        <fullName evidence="1">Pyridoxamine 5'-phosphate oxidase N-terminal domain-containing protein</fullName>
    </recommendedName>
</protein>
<dbReference type="EMBL" id="VIVR01000001">
    <property type="protein sequence ID" value="TWE15382.1"/>
    <property type="molecule type" value="Genomic_DNA"/>
</dbReference>
<dbReference type="PANTHER" id="PTHR42815:SF2">
    <property type="entry name" value="FAD-BINDING, PUTATIVE (AFU_ORTHOLOGUE AFUA_6G07600)-RELATED"/>
    <property type="match status" value="1"/>
</dbReference>
<dbReference type="Proteomes" id="UP000318416">
    <property type="component" value="Unassembled WGS sequence"/>
</dbReference>
<dbReference type="SUPFAM" id="SSF50475">
    <property type="entry name" value="FMN-binding split barrel"/>
    <property type="match status" value="1"/>
</dbReference>
<dbReference type="InterPro" id="IPR012349">
    <property type="entry name" value="Split_barrel_FMN-bd"/>
</dbReference>
<sequence length="202" mass="22470">MEITSEAELLELVGPANPVVFDKAAARLGEFERRWLENSPFCLIATSGADGSCDVSPKGDPPGFALVLDDTTIAIPDRPGNRRLDSWRNVLGNPRVGLIFIIPGRGDTLRINGRAKLLRDAPFFDRMVVKGNRPKIALVVEIEEAYFHCAKSFLRAGLWNPAGWNPDAAPSRAHIARATEWTGKTLEELEHRYGAQYERKLY</sequence>
<dbReference type="Pfam" id="PF01243">
    <property type="entry name" value="PNPOx_N"/>
    <property type="match status" value="1"/>
</dbReference>
<proteinExistence type="predicted"/>
<gene>
    <name evidence="2" type="ORF">FB465_0275</name>
</gene>
<keyword evidence="3" id="KW-1185">Reference proteome</keyword>
<dbReference type="PANTHER" id="PTHR42815">
    <property type="entry name" value="FAD-BINDING, PUTATIVE (AFU_ORTHOLOGUE AFUA_6G07600)-RELATED"/>
    <property type="match status" value="1"/>
</dbReference>
<reference evidence="2 3" key="1">
    <citation type="submission" date="2019-06" db="EMBL/GenBank/DDBJ databases">
        <title>Sequencing the genomes of 1000 actinobacteria strains.</title>
        <authorList>
            <person name="Klenk H.-P."/>
        </authorList>
    </citation>
    <scope>NUCLEOTIDE SEQUENCE [LARGE SCALE GENOMIC DNA]</scope>
    <source>
        <strain evidence="2 3">DSM 41649</strain>
    </source>
</reference>
<dbReference type="AlphaFoldDB" id="A0A561EII3"/>
<feature type="domain" description="Pyridoxamine 5'-phosphate oxidase N-terminal" evidence="1">
    <location>
        <begin position="33"/>
        <end position="149"/>
    </location>
</feature>
<evidence type="ECO:0000313" key="3">
    <source>
        <dbReference type="Proteomes" id="UP000318416"/>
    </source>
</evidence>
<dbReference type="InterPro" id="IPR024029">
    <property type="entry name" value="Pyridox_Oxase_FMN-dep"/>
</dbReference>